<feature type="transmembrane region" description="Helical" evidence="1">
    <location>
        <begin position="15"/>
        <end position="36"/>
    </location>
</feature>
<reference evidence="2 3" key="1">
    <citation type="submission" date="2024-07" db="EMBL/GenBank/DDBJ databases">
        <title>Section-level genome sequencing and comparative genomics of Aspergillus sections Usti and Cavernicolus.</title>
        <authorList>
            <consortium name="Lawrence Berkeley National Laboratory"/>
            <person name="Nybo J.L."/>
            <person name="Vesth T.C."/>
            <person name="Theobald S."/>
            <person name="Frisvad J.C."/>
            <person name="Larsen T.O."/>
            <person name="Kjaerboelling I."/>
            <person name="Rothschild-Mancinelli K."/>
            <person name="Lyhne E.K."/>
            <person name="Kogle M.E."/>
            <person name="Barry K."/>
            <person name="Clum A."/>
            <person name="Na H."/>
            <person name="Ledsgaard L."/>
            <person name="Lin J."/>
            <person name="Lipzen A."/>
            <person name="Kuo A."/>
            <person name="Riley R."/>
            <person name="Mondo S."/>
            <person name="Labutti K."/>
            <person name="Haridas S."/>
            <person name="Pangalinan J."/>
            <person name="Salamov A.A."/>
            <person name="Simmons B.A."/>
            <person name="Magnuson J.K."/>
            <person name="Chen J."/>
            <person name="Drula E."/>
            <person name="Henrissat B."/>
            <person name="Wiebenga A."/>
            <person name="Lubbers R.J."/>
            <person name="Gomes A.C."/>
            <person name="Makela M.R."/>
            <person name="Stajich J."/>
            <person name="Grigoriev I.V."/>
            <person name="Mortensen U.H."/>
            <person name="De Vries R.P."/>
            <person name="Baker S.E."/>
            <person name="Andersen M.R."/>
        </authorList>
    </citation>
    <scope>NUCLEOTIDE SEQUENCE [LARGE SCALE GENOMIC DNA]</scope>
    <source>
        <strain evidence="2 3">CBS 123904</strain>
    </source>
</reference>
<dbReference type="EMBL" id="JBFXLU010000118">
    <property type="protein sequence ID" value="KAL2840694.1"/>
    <property type="molecule type" value="Genomic_DNA"/>
</dbReference>
<sequence>MRTSSSGDPQGSDGAASIVLFPNCDRFYFFFYLIFFSSPPRPRISKFDQSILSWSTGVEMLLKEQDSDFVRMTRGGARCWGILGISEKGDY</sequence>
<dbReference type="Proteomes" id="UP001610446">
    <property type="component" value="Unassembled WGS sequence"/>
</dbReference>
<evidence type="ECO:0000256" key="1">
    <source>
        <dbReference type="SAM" id="Phobius"/>
    </source>
</evidence>
<keyword evidence="3" id="KW-1185">Reference proteome</keyword>
<proteinExistence type="predicted"/>
<name>A0ABR4JKX2_9EURO</name>
<evidence type="ECO:0000313" key="2">
    <source>
        <dbReference type="EMBL" id="KAL2840694.1"/>
    </source>
</evidence>
<organism evidence="2 3">
    <name type="scientific">Aspergillus pseudoustus</name>
    <dbReference type="NCBI Taxonomy" id="1810923"/>
    <lineage>
        <taxon>Eukaryota</taxon>
        <taxon>Fungi</taxon>
        <taxon>Dikarya</taxon>
        <taxon>Ascomycota</taxon>
        <taxon>Pezizomycotina</taxon>
        <taxon>Eurotiomycetes</taxon>
        <taxon>Eurotiomycetidae</taxon>
        <taxon>Eurotiales</taxon>
        <taxon>Aspergillaceae</taxon>
        <taxon>Aspergillus</taxon>
        <taxon>Aspergillus subgen. Nidulantes</taxon>
    </lineage>
</organism>
<keyword evidence="1" id="KW-1133">Transmembrane helix</keyword>
<comment type="caution">
    <text evidence="2">The sequence shown here is derived from an EMBL/GenBank/DDBJ whole genome shotgun (WGS) entry which is preliminary data.</text>
</comment>
<accession>A0ABR4JKX2</accession>
<keyword evidence="1" id="KW-0472">Membrane</keyword>
<gene>
    <name evidence="2" type="ORF">BJY01DRAFT_218276</name>
</gene>
<keyword evidence="1" id="KW-0812">Transmembrane</keyword>
<evidence type="ECO:0000313" key="3">
    <source>
        <dbReference type="Proteomes" id="UP001610446"/>
    </source>
</evidence>
<protein>
    <submittedName>
        <fullName evidence="2">Uncharacterized protein</fullName>
    </submittedName>
</protein>